<reference evidence="3" key="1">
    <citation type="submission" date="2023-03" db="EMBL/GenBank/DDBJ databases">
        <title>Massive genome expansion in bonnet fungi (Mycena s.s.) driven by repeated elements and novel gene families across ecological guilds.</title>
        <authorList>
            <consortium name="Lawrence Berkeley National Laboratory"/>
            <person name="Harder C.B."/>
            <person name="Miyauchi S."/>
            <person name="Viragh M."/>
            <person name="Kuo A."/>
            <person name="Thoen E."/>
            <person name="Andreopoulos B."/>
            <person name="Lu D."/>
            <person name="Skrede I."/>
            <person name="Drula E."/>
            <person name="Henrissat B."/>
            <person name="Morin E."/>
            <person name="Kohler A."/>
            <person name="Barry K."/>
            <person name="LaButti K."/>
            <person name="Morin E."/>
            <person name="Salamov A."/>
            <person name="Lipzen A."/>
            <person name="Mereny Z."/>
            <person name="Hegedus B."/>
            <person name="Baldrian P."/>
            <person name="Stursova M."/>
            <person name="Weitz H."/>
            <person name="Taylor A."/>
            <person name="Grigoriev I.V."/>
            <person name="Nagy L.G."/>
            <person name="Martin F."/>
            <person name="Kauserud H."/>
        </authorList>
    </citation>
    <scope>NUCLEOTIDE SEQUENCE</scope>
    <source>
        <strain evidence="3">CBHHK182m</strain>
    </source>
</reference>
<name>A0AAD7H9L8_9AGAR</name>
<protein>
    <submittedName>
        <fullName evidence="3">Uncharacterized protein</fullName>
    </submittedName>
</protein>
<keyword evidence="4" id="KW-1185">Reference proteome</keyword>
<evidence type="ECO:0000256" key="1">
    <source>
        <dbReference type="SAM" id="MobiDB-lite"/>
    </source>
</evidence>
<organism evidence="3 4">
    <name type="scientific">Mycena metata</name>
    <dbReference type="NCBI Taxonomy" id="1033252"/>
    <lineage>
        <taxon>Eukaryota</taxon>
        <taxon>Fungi</taxon>
        <taxon>Dikarya</taxon>
        <taxon>Basidiomycota</taxon>
        <taxon>Agaricomycotina</taxon>
        <taxon>Agaricomycetes</taxon>
        <taxon>Agaricomycetidae</taxon>
        <taxon>Agaricales</taxon>
        <taxon>Marasmiineae</taxon>
        <taxon>Mycenaceae</taxon>
        <taxon>Mycena</taxon>
    </lineage>
</organism>
<feature type="transmembrane region" description="Helical" evidence="2">
    <location>
        <begin position="21"/>
        <end position="47"/>
    </location>
</feature>
<dbReference type="AlphaFoldDB" id="A0AAD7H9L8"/>
<keyword evidence="2" id="KW-0812">Transmembrane</keyword>
<gene>
    <name evidence="3" type="ORF">B0H16DRAFT_507704</name>
</gene>
<dbReference type="Proteomes" id="UP001215598">
    <property type="component" value="Unassembled WGS sequence"/>
</dbReference>
<keyword evidence="2" id="KW-0472">Membrane</keyword>
<keyword evidence="2" id="KW-1133">Transmembrane helix</keyword>
<comment type="caution">
    <text evidence="3">The sequence shown here is derived from an EMBL/GenBank/DDBJ whole genome shotgun (WGS) entry which is preliminary data.</text>
</comment>
<proteinExistence type="predicted"/>
<accession>A0AAD7H9L8</accession>
<evidence type="ECO:0000313" key="4">
    <source>
        <dbReference type="Proteomes" id="UP001215598"/>
    </source>
</evidence>
<evidence type="ECO:0000313" key="3">
    <source>
        <dbReference type="EMBL" id="KAJ7715326.1"/>
    </source>
</evidence>
<evidence type="ECO:0000256" key="2">
    <source>
        <dbReference type="SAM" id="Phobius"/>
    </source>
</evidence>
<feature type="compositionally biased region" description="Basic and acidic residues" evidence="1">
    <location>
        <begin position="148"/>
        <end position="158"/>
    </location>
</feature>
<dbReference type="EMBL" id="JARKIB010000310">
    <property type="protein sequence ID" value="KAJ7715326.1"/>
    <property type="molecule type" value="Genomic_DNA"/>
</dbReference>
<feature type="region of interest" description="Disordered" evidence="1">
    <location>
        <begin position="129"/>
        <end position="167"/>
    </location>
</feature>
<sequence length="167" mass="17536">MGGRERSLGAERRGVQKLAVGELLSGAYILLVCITSFLPGVSSIYILPAKIPSVPHCMCPCNCTDDLLTLTCPTEPPAPLFLPIRKLACCTTGTSATPRYAPQLSVEGAHLFPPPSIRCVCAAARGSRAGCPEEMTDGPDGGNPGSRGMEELDSRETRASGNSDGRF</sequence>